<keyword evidence="2" id="KW-1185">Reference proteome</keyword>
<accession>A0A1T4SNJ0</accession>
<proteinExistence type="predicted"/>
<name>A0A1T4SNJ0_9FIRM</name>
<evidence type="ECO:0000313" key="1">
    <source>
        <dbReference type="EMBL" id="SKA29854.1"/>
    </source>
</evidence>
<evidence type="ECO:0008006" key="3">
    <source>
        <dbReference type="Google" id="ProtNLM"/>
    </source>
</evidence>
<reference evidence="2" key="1">
    <citation type="submission" date="2017-02" db="EMBL/GenBank/DDBJ databases">
        <authorList>
            <person name="Varghese N."/>
            <person name="Submissions S."/>
        </authorList>
    </citation>
    <scope>NUCLEOTIDE SEQUENCE [LARGE SCALE GENOMIC DNA]</scope>
    <source>
        <strain evidence="2">DSM 16521</strain>
    </source>
</reference>
<dbReference type="AlphaFoldDB" id="A0A1T4SNJ0"/>
<dbReference type="EMBL" id="FUXM01000074">
    <property type="protein sequence ID" value="SKA29854.1"/>
    <property type="molecule type" value="Genomic_DNA"/>
</dbReference>
<sequence length="238" mass="28001">MCVMRKIIFLGVREVKNKLINTSFSVVFPRQAHIRRKAYELEDRLKNLYLQPEILPVPDEIDPEMPRIIFSSHHGYSQLIVSQVNIQLTAFYSPDWQENMELGKKYFMERSSLIFNLLDLIGDIKPYFCGITNRAQINIDTISDKVVLKQIANTFLKELSDNTSDIEVKNTKIVDNRFYSNIIVRNFRTWEHNDHQEVIRLSNKGALKRGIEVICDFNDRYAFNEIENYFSDKSILNQ</sequence>
<dbReference type="Proteomes" id="UP000189933">
    <property type="component" value="Unassembled WGS sequence"/>
</dbReference>
<evidence type="ECO:0000313" key="2">
    <source>
        <dbReference type="Proteomes" id="UP000189933"/>
    </source>
</evidence>
<protein>
    <recommendedName>
        <fullName evidence="3">TIGR04255 family protein</fullName>
    </recommendedName>
</protein>
<organism evidence="1 2">
    <name type="scientific">Carboxydocella sporoproducens DSM 16521</name>
    <dbReference type="NCBI Taxonomy" id="1121270"/>
    <lineage>
        <taxon>Bacteria</taxon>
        <taxon>Bacillati</taxon>
        <taxon>Bacillota</taxon>
        <taxon>Clostridia</taxon>
        <taxon>Eubacteriales</taxon>
        <taxon>Clostridiales Family XVI. Incertae Sedis</taxon>
        <taxon>Carboxydocella</taxon>
    </lineage>
</organism>
<gene>
    <name evidence="1" type="ORF">SAMN02745885_02785</name>
</gene>